<dbReference type="GO" id="GO:0005829">
    <property type="term" value="C:cytosol"/>
    <property type="evidence" value="ECO:0007669"/>
    <property type="project" value="TreeGrafter"/>
</dbReference>
<keyword evidence="7 9" id="KW-0067">ATP-binding</keyword>
<comment type="similarity">
    <text evidence="1 9 10">Belongs to the acetokinase family.</text>
</comment>
<dbReference type="GO" id="GO:0008776">
    <property type="term" value="F:acetate kinase activity"/>
    <property type="evidence" value="ECO:0007669"/>
    <property type="project" value="UniProtKB-UniRule"/>
</dbReference>
<comment type="cofactor">
    <cofactor evidence="9">
        <name>Mg(2+)</name>
        <dbReference type="ChEBI" id="CHEBI:18420"/>
    </cofactor>
    <cofactor evidence="9">
        <name>Mn(2+)</name>
        <dbReference type="ChEBI" id="CHEBI:29035"/>
    </cofactor>
    <text evidence="9">Mg(2+). Can also accept Mn(2+).</text>
</comment>
<dbReference type="InterPro" id="IPR043129">
    <property type="entry name" value="ATPase_NBD"/>
</dbReference>
<dbReference type="GO" id="GO:0006085">
    <property type="term" value="P:acetyl-CoA biosynthetic process"/>
    <property type="evidence" value="ECO:0007669"/>
    <property type="project" value="UniProtKB-UniRule"/>
</dbReference>
<keyword evidence="5 9" id="KW-0547">Nucleotide-binding</keyword>
<evidence type="ECO:0000256" key="4">
    <source>
        <dbReference type="ARBA" id="ARBA00022723"/>
    </source>
</evidence>
<evidence type="ECO:0000313" key="11">
    <source>
        <dbReference type="EMBL" id="SNB61657.1"/>
    </source>
</evidence>
<evidence type="ECO:0000256" key="9">
    <source>
        <dbReference type="HAMAP-Rule" id="MF_00020"/>
    </source>
</evidence>
<name>A0A212QQ93_9PROT</name>
<feature type="site" description="Transition state stabilizer" evidence="9">
    <location>
        <position position="185"/>
    </location>
</feature>
<comment type="subunit">
    <text evidence="9">Homodimer.</text>
</comment>
<feature type="site" description="Transition state stabilizer" evidence="9">
    <location>
        <position position="245"/>
    </location>
</feature>
<keyword evidence="3 9" id="KW-0808">Transferase</keyword>
<feature type="binding site" evidence="9">
    <location>
        <position position="9"/>
    </location>
    <ligand>
        <name>Mg(2+)</name>
        <dbReference type="ChEBI" id="CHEBI:18420"/>
    </ligand>
</feature>
<evidence type="ECO:0000313" key="12">
    <source>
        <dbReference type="Proteomes" id="UP000197065"/>
    </source>
</evidence>
<dbReference type="Proteomes" id="UP000197065">
    <property type="component" value="Unassembled WGS sequence"/>
</dbReference>
<dbReference type="SUPFAM" id="SSF53067">
    <property type="entry name" value="Actin-like ATPase domain"/>
    <property type="match status" value="2"/>
</dbReference>
<evidence type="ECO:0000256" key="2">
    <source>
        <dbReference type="ARBA" id="ARBA00022490"/>
    </source>
</evidence>
<feature type="binding site" evidence="9">
    <location>
        <begin position="212"/>
        <end position="216"/>
    </location>
    <ligand>
        <name>ATP</name>
        <dbReference type="ChEBI" id="CHEBI:30616"/>
    </ligand>
</feature>
<dbReference type="Gene3D" id="3.30.420.40">
    <property type="match status" value="2"/>
</dbReference>
<organism evidence="11 12">
    <name type="scientific">Arboricoccus pini</name>
    <dbReference type="NCBI Taxonomy" id="1963835"/>
    <lineage>
        <taxon>Bacteria</taxon>
        <taxon>Pseudomonadati</taxon>
        <taxon>Pseudomonadota</taxon>
        <taxon>Alphaproteobacteria</taxon>
        <taxon>Geminicoccales</taxon>
        <taxon>Geminicoccaceae</taxon>
        <taxon>Arboricoccus</taxon>
    </lineage>
</organism>
<dbReference type="UniPathway" id="UPA00340">
    <property type="reaction ID" value="UER00458"/>
</dbReference>
<evidence type="ECO:0000256" key="10">
    <source>
        <dbReference type="RuleBase" id="RU003835"/>
    </source>
</evidence>
<dbReference type="GO" id="GO:0006083">
    <property type="term" value="P:acetate metabolic process"/>
    <property type="evidence" value="ECO:0007669"/>
    <property type="project" value="TreeGrafter"/>
</dbReference>
<feature type="binding site" evidence="9">
    <location>
        <position position="16"/>
    </location>
    <ligand>
        <name>ATP</name>
        <dbReference type="ChEBI" id="CHEBI:30616"/>
    </ligand>
</feature>
<evidence type="ECO:0000256" key="7">
    <source>
        <dbReference type="ARBA" id="ARBA00022840"/>
    </source>
</evidence>
<dbReference type="NCBIfam" id="TIGR00016">
    <property type="entry name" value="ackA"/>
    <property type="match status" value="1"/>
</dbReference>
<dbReference type="PIRSF" id="PIRSF000722">
    <property type="entry name" value="Acetate_prop_kin"/>
    <property type="match status" value="1"/>
</dbReference>
<evidence type="ECO:0000256" key="6">
    <source>
        <dbReference type="ARBA" id="ARBA00022777"/>
    </source>
</evidence>
<comment type="subcellular location">
    <subcellularLocation>
        <location evidence="9">Cytoplasm</location>
    </subcellularLocation>
</comment>
<comment type="function">
    <text evidence="9">Catalyzes the formation of acetyl phosphate from acetate and ATP. Can also catalyze the reverse reaction.</text>
</comment>
<feature type="binding site" evidence="9">
    <location>
        <begin position="332"/>
        <end position="336"/>
    </location>
    <ligand>
        <name>ATP</name>
        <dbReference type="ChEBI" id="CHEBI:30616"/>
    </ligand>
</feature>
<comment type="catalytic activity">
    <reaction evidence="9">
        <text>acetate + ATP = acetyl phosphate + ADP</text>
        <dbReference type="Rhea" id="RHEA:11352"/>
        <dbReference type="ChEBI" id="CHEBI:22191"/>
        <dbReference type="ChEBI" id="CHEBI:30089"/>
        <dbReference type="ChEBI" id="CHEBI:30616"/>
        <dbReference type="ChEBI" id="CHEBI:456216"/>
        <dbReference type="EC" id="2.7.2.1"/>
    </reaction>
</comment>
<dbReference type="RefSeq" id="WP_088560163.1">
    <property type="nucleotide sequence ID" value="NZ_FYEH01000002.1"/>
</dbReference>
<keyword evidence="8 9" id="KW-0460">Magnesium</keyword>
<feature type="active site" description="Proton donor/acceptor" evidence="9">
    <location>
        <position position="154"/>
    </location>
</feature>
<protein>
    <recommendedName>
        <fullName evidence="9">Acetate kinase</fullName>
        <ecNumber evidence="9">2.7.2.1</ecNumber>
    </recommendedName>
    <alternativeName>
        <fullName evidence="9">Acetokinase</fullName>
    </alternativeName>
</protein>
<dbReference type="InterPro" id="IPR023865">
    <property type="entry name" value="Aliphatic_acid_kinase_CS"/>
</dbReference>
<sequence length="397" mass="42541">MTDTILVLNAGSSSLKFESFAVESTGEGKELRSLLHGALSGIGTPHAALSVKDEKGATLADEAFAEGIADVEAAQDVVGRFFRDRQDDVRILAVGHRVVHGGLNFKAPVRIDAAILEAMTALTPLAPLHQPANLAPMRSILRRRPDLPQVACFDTAFHRGHSEIADRFAIPEWLYEDGVRRYGFHGLSYEYIASRLPAVAPRLAAGRTVVAHLGSGCSMCALDGCRSVDSTMGFTALDGIPMGTRPGQLDAGVVLYLMRQKGMSGEEIDHLLYHECGLKGLSGRTNDVRDLTSSQDPRAKLALEYFITRAAMAAAELTCFMGGIDGLVFTAGIGEHSAFVRAGIAKRLAWLGVELDEAANEAGAPLISTPASRLELRVLPTDEELMIARHTLALLEA</sequence>
<dbReference type="InterPro" id="IPR004372">
    <property type="entry name" value="Ac/propionate_kinase"/>
</dbReference>
<dbReference type="PRINTS" id="PR00471">
    <property type="entry name" value="ACETATEKNASE"/>
</dbReference>
<proteinExistence type="inferred from homology"/>
<dbReference type="PROSITE" id="PS01075">
    <property type="entry name" value="ACETATE_KINASE_1"/>
    <property type="match status" value="1"/>
</dbReference>
<dbReference type="EC" id="2.7.2.1" evidence="9"/>
<keyword evidence="12" id="KW-1185">Reference proteome</keyword>
<dbReference type="EMBL" id="FYEH01000002">
    <property type="protein sequence ID" value="SNB61657.1"/>
    <property type="molecule type" value="Genomic_DNA"/>
</dbReference>
<dbReference type="Pfam" id="PF00871">
    <property type="entry name" value="Acetate_kinase"/>
    <property type="match status" value="1"/>
</dbReference>
<dbReference type="HAMAP" id="MF_00020">
    <property type="entry name" value="Acetate_kinase"/>
    <property type="match status" value="1"/>
</dbReference>
<feature type="binding site" evidence="9">
    <location>
        <position position="383"/>
    </location>
    <ligand>
        <name>Mg(2+)</name>
        <dbReference type="ChEBI" id="CHEBI:18420"/>
    </ligand>
</feature>
<gene>
    <name evidence="9" type="primary">ackA</name>
    <name evidence="11" type="ORF">SAMN07250955_102323</name>
</gene>
<keyword evidence="2 9" id="KW-0963">Cytoplasm</keyword>
<dbReference type="InterPro" id="IPR000890">
    <property type="entry name" value="Aliphatic_acid_kin_short-chain"/>
</dbReference>
<reference evidence="11 12" key="1">
    <citation type="submission" date="2017-06" db="EMBL/GenBank/DDBJ databases">
        <authorList>
            <person name="Kim H.J."/>
            <person name="Triplett B.A."/>
        </authorList>
    </citation>
    <scope>NUCLEOTIDE SEQUENCE [LARGE SCALE GENOMIC DNA]</scope>
    <source>
        <strain evidence="11 12">B29T1</strain>
    </source>
</reference>
<evidence type="ECO:0000256" key="5">
    <source>
        <dbReference type="ARBA" id="ARBA00022741"/>
    </source>
</evidence>
<feature type="binding site" evidence="9">
    <location>
        <begin position="287"/>
        <end position="289"/>
    </location>
    <ligand>
        <name>ATP</name>
        <dbReference type="ChEBI" id="CHEBI:30616"/>
    </ligand>
</feature>
<keyword evidence="4 9" id="KW-0479">Metal-binding</keyword>
<feature type="binding site" evidence="9">
    <location>
        <position position="97"/>
    </location>
    <ligand>
        <name>substrate</name>
    </ligand>
</feature>
<dbReference type="OrthoDB" id="9802453at2"/>
<evidence type="ECO:0000256" key="1">
    <source>
        <dbReference type="ARBA" id="ARBA00008748"/>
    </source>
</evidence>
<dbReference type="PANTHER" id="PTHR21060:SF21">
    <property type="entry name" value="ACETATE KINASE"/>
    <property type="match status" value="1"/>
</dbReference>
<dbReference type="GO" id="GO:0005524">
    <property type="term" value="F:ATP binding"/>
    <property type="evidence" value="ECO:0007669"/>
    <property type="project" value="UniProtKB-KW"/>
</dbReference>
<dbReference type="AlphaFoldDB" id="A0A212QQ93"/>
<keyword evidence="6 9" id="KW-0418">Kinase</keyword>
<accession>A0A212QQ93</accession>
<evidence type="ECO:0000256" key="3">
    <source>
        <dbReference type="ARBA" id="ARBA00022679"/>
    </source>
</evidence>
<evidence type="ECO:0000256" key="8">
    <source>
        <dbReference type="ARBA" id="ARBA00022842"/>
    </source>
</evidence>
<dbReference type="PANTHER" id="PTHR21060">
    <property type="entry name" value="ACETATE KINASE"/>
    <property type="match status" value="1"/>
</dbReference>
<comment type="pathway">
    <text evidence="9">Metabolic intermediate biosynthesis; acetyl-CoA biosynthesis; acetyl-CoA from acetate: step 1/2.</text>
</comment>
<dbReference type="GO" id="GO:0000287">
    <property type="term" value="F:magnesium ion binding"/>
    <property type="evidence" value="ECO:0007669"/>
    <property type="project" value="UniProtKB-UniRule"/>
</dbReference>